<reference evidence="3" key="1">
    <citation type="submission" date="2020-08" db="EMBL/GenBank/DDBJ databases">
        <title>Genome sequencing and assembly of the red palm weevil Rhynchophorus ferrugineus.</title>
        <authorList>
            <person name="Dias G.B."/>
            <person name="Bergman C.M."/>
            <person name="Manee M."/>
        </authorList>
    </citation>
    <scope>NUCLEOTIDE SEQUENCE</scope>
    <source>
        <strain evidence="3">AA-2017</strain>
        <tissue evidence="3">Whole larva</tissue>
    </source>
</reference>
<comment type="caution">
    <text evidence="3">The sequence shown here is derived from an EMBL/GenBank/DDBJ whole genome shotgun (WGS) entry which is preliminary data.</text>
</comment>
<dbReference type="Proteomes" id="UP000625711">
    <property type="component" value="Unassembled WGS sequence"/>
</dbReference>
<feature type="region of interest" description="Disordered" evidence="1">
    <location>
        <begin position="1"/>
        <end position="24"/>
    </location>
</feature>
<evidence type="ECO:0000256" key="2">
    <source>
        <dbReference type="SAM" id="Phobius"/>
    </source>
</evidence>
<accession>A0A834HM04</accession>
<keyword evidence="2" id="KW-1133">Transmembrane helix</keyword>
<name>A0A834HM04_RHYFE</name>
<feature type="transmembrane region" description="Helical" evidence="2">
    <location>
        <begin position="80"/>
        <end position="99"/>
    </location>
</feature>
<protein>
    <submittedName>
        <fullName evidence="3">Uncharacterized protein</fullName>
    </submittedName>
</protein>
<keyword evidence="2" id="KW-0812">Transmembrane</keyword>
<gene>
    <name evidence="3" type="ORF">GWI33_001294</name>
</gene>
<dbReference type="AlphaFoldDB" id="A0A834HM04"/>
<keyword evidence="2" id="KW-0472">Membrane</keyword>
<keyword evidence="4" id="KW-1185">Reference proteome</keyword>
<evidence type="ECO:0000313" key="3">
    <source>
        <dbReference type="EMBL" id="KAF7263734.1"/>
    </source>
</evidence>
<evidence type="ECO:0000313" key="4">
    <source>
        <dbReference type="Proteomes" id="UP000625711"/>
    </source>
</evidence>
<dbReference type="EMBL" id="JAACXV010019886">
    <property type="protein sequence ID" value="KAF7263734.1"/>
    <property type="molecule type" value="Genomic_DNA"/>
</dbReference>
<proteinExistence type="predicted"/>
<organism evidence="3 4">
    <name type="scientific">Rhynchophorus ferrugineus</name>
    <name type="common">Red palm weevil</name>
    <name type="synonym">Curculio ferrugineus</name>
    <dbReference type="NCBI Taxonomy" id="354439"/>
    <lineage>
        <taxon>Eukaryota</taxon>
        <taxon>Metazoa</taxon>
        <taxon>Ecdysozoa</taxon>
        <taxon>Arthropoda</taxon>
        <taxon>Hexapoda</taxon>
        <taxon>Insecta</taxon>
        <taxon>Pterygota</taxon>
        <taxon>Neoptera</taxon>
        <taxon>Endopterygota</taxon>
        <taxon>Coleoptera</taxon>
        <taxon>Polyphaga</taxon>
        <taxon>Cucujiformia</taxon>
        <taxon>Curculionidae</taxon>
        <taxon>Dryophthorinae</taxon>
        <taxon>Rhynchophorus</taxon>
    </lineage>
</organism>
<evidence type="ECO:0000256" key="1">
    <source>
        <dbReference type="SAM" id="MobiDB-lite"/>
    </source>
</evidence>
<sequence length="108" mass="12586">MTGKSATFHRGHGGNTAQERRRKARKGKIKLHFFHFNFFISEKFRIVFQFRTPFIFTLSEPWRRRRGLRPWGGPFSDRPLNAILPGIVFGLVLFVFTGFKRDGRTGDG</sequence>